<dbReference type="InterPro" id="IPR010699">
    <property type="entry name" value="DUF1275"/>
</dbReference>
<feature type="transmembrane region" description="Helical" evidence="1">
    <location>
        <begin position="58"/>
        <end position="83"/>
    </location>
</feature>
<dbReference type="Pfam" id="PF06912">
    <property type="entry name" value="DUF1275"/>
    <property type="match status" value="1"/>
</dbReference>
<keyword evidence="1" id="KW-1133">Transmembrane helix</keyword>
<evidence type="ECO:0000313" key="3">
    <source>
        <dbReference type="Proteomes" id="UP001500469"/>
    </source>
</evidence>
<feature type="transmembrane region" description="Helical" evidence="1">
    <location>
        <begin position="128"/>
        <end position="149"/>
    </location>
</feature>
<evidence type="ECO:0008006" key="4">
    <source>
        <dbReference type="Google" id="ProtNLM"/>
    </source>
</evidence>
<dbReference type="PANTHER" id="PTHR37314">
    <property type="entry name" value="SLR0142 PROTEIN"/>
    <property type="match status" value="1"/>
</dbReference>
<feature type="transmembrane region" description="Helical" evidence="1">
    <location>
        <begin position="211"/>
        <end position="228"/>
    </location>
</feature>
<comment type="caution">
    <text evidence="2">The sequence shown here is derived from an EMBL/GenBank/DDBJ whole genome shotgun (WGS) entry which is preliminary data.</text>
</comment>
<keyword evidence="3" id="KW-1185">Reference proteome</keyword>
<protein>
    <recommendedName>
        <fullName evidence="4">DUF1275 domain-containing protein</fullName>
    </recommendedName>
</protein>
<proteinExistence type="predicted"/>
<name>A0ABP3YDF8_9BACT</name>
<keyword evidence="1" id="KW-0472">Membrane</keyword>
<reference evidence="3" key="1">
    <citation type="journal article" date="2019" name="Int. J. Syst. Evol. Microbiol.">
        <title>The Global Catalogue of Microorganisms (GCM) 10K type strain sequencing project: providing services to taxonomists for standard genome sequencing and annotation.</title>
        <authorList>
            <consortium name="The Broad Institute Genomics Platform"/>
            <consortium name="The Broad Institute Genome Sequencing Center for Infectious Disease"/>
            <person name="Wu L."/>
            <person name="Ma J."/>
        </authorList>
    </citation>
    <scope>NUCLEOTIDE SEQUENCE [LARGE SCALE GENOMIC DNA]</scope>
    <source>
        <strain evidence="3">JCM 16112</strain>
    </source>
</reference>
<feature type="transmembrane region" description="Helical" evidence="1">
    <location>
        <begin position="95"/>
        <end position="116"/>
    </location>
</feature>
<organism evidence="2 3">
    <name type="scientific">Algoriphagus jejuensis</name>
    <dbReference type="NCBI Taxonomy" id="419934"/>
    <lineage>
        <taxon>Bacteria</taxon>
        <taxon>Pseudomonadati</taxon>
        <taxon>Bacteroidota</taxon>
        <taxon>Cytophagia</taxon>
        <taxon>Cytophagales</taxon>
        <taxon>Cyclobacteriaceae</taxon>
        <taxon>Algoriphagus</taxon>
    </lineage>
</organism>
<dbReference type="RefSeq" id="WP_343851909.1">
    <property type="nucleotide sequence ID" value="NZ_BAAAFI010000013.1"/>
</dbReference>
<evidence type="ECO:0000256" key="1">
    <source>
        <dbReference type="SAM" id="Phobius"/>
    </source>
</evidence>
<accession>A0ABP3YDF8</accession>
<feature type="transmembrane region" description="Helical" evidence="1">
    <location>
        <begin position="16"/>
        <end position="38"/>
    </location>
</feature>
<dbReference type="EMBL" id="BAAAFI010000013">
    <property type="protein sequence ID" value="GAA0879470.1"/>
    <property type="molecule type" value="Genomic_DNA"/>
</dbReference>
<sequence length="258" mass="29383">MIRKYRNRTNRENVQLGALTAFSAGMVNVISVIIFFAFTSNVTGHFAILAGEISKGNWYQALVVFGWIGLFFLGNFTSNIIVINFHKERAYLAHALPIVLEICCLLAVGTYIQYFYRETLLETELMVSLMLFAMGIQNGLTATISNAAVKTTHLTGLTTDLGILTSMFTKKEFREKPELRDKMKLLLTIMTSYLAGGICAGYIYLTIAYNVFYIVCVFLLIVIGYDFYRTKVTNFLLEKRQPYYRKVIKDRRPQLSNS</sequence>
<dbReference type="Proteomes" id="UP001500469">
    <property type="component" value="Unassembled WGS sequence"/>
</dbReference>
<keyword evidence="1" id="KW-0812">Transmembrane</keyword>
<dbReference type="PANTHER" id="PTHR37314:SF4">
    <property type="entry name" value="UPF0700 TRANSMEMBRANE PROTEIN YOAK"/>
    <property type="match status" value="1"/>
</dbReference>
<gene>
    <name evidence="2" type="ORF">GCM10009119_24380</name>
</gene>
<feature type="transmembrane region" description="Helical" evidence="1">
    <location>
        <begin position="185"/>
        <end position="205"/>
    </location>
</feature>
<evidence type="ECO:0000313" key="2">
    <source>
        <dbReference type="EMBL" id="GAA0879470.1"/>
    </source>
</evidence>